<dbReference type="GO" id="GO:0005737">
    <property type="term" value="C:cytoplasm"/>
    <property type="evidence" value="ECO:0007669"/>
    <property type="project" value="TreeGrafter"/>
</dbReference>
<evidence type="ECO:0000313" key="14">
    <source>
        <dbReference type="EMBL" id="SFB04012.1"/>
    </source>
</evidence>
<dbReference type="GO" id="GO:0008841">
    <property type="term" value="F:dihydrofolate synthase activity"/>
    <property type="evidence" value="ECO:0007669"/>
    <property type="project" value="TreeGrafter"/>
</dbReference>
<dbReference type="EC" id="6.3.2.17" evidence="3"/>
<comment type="cofactor">
    <cofactor evidence="1">
        <name>Mg(2+)</name>
        <dbReference type="ChEBI" id="CHEBI:18420"/>
    </cofactor>
</comment>
<evidence type="ECO:0000256" key="4">
    <source>
        <dbReference type="ARBA" id="ARBA00022598"/>
    </source>
</evidence>
<keyword evidence="6 11" id="KW-0547">Nucleotide-binding</keyword>
<reference evidence="14 15" key="1">
    <citation type="submission" date="2016-10" db="EMBL/GenBank/DDBJ databases">
        <authorList>
            <person name="de Groot N.N."/>
        </authorList>
    </citation>
    <scope>NUCLEOTIDE SEQUENCE [LARGE SCALE GENOMIC DNA]</scope>
    <source>
        <strain evidence="14 15">DSM 5522</strain>
    </source>
</reference>
<dbReference type="Pfam" id="PF08245">
    <property type="entry name" value="Mur_ligase_M"/>
    <property type="match status" value="1"/>
</dbReference>
<evidence type="ECO:0000259" key="12">
    <source>
        <dbReference type="Pfam" id="PF02875"/>
    </source>
</evidence>
<keyword evidence="8" id="KW-0460">Magnesium</keyword>
<dbReference type="PIRSF" id="PIRSF001563">
    <property type="entry name" value="Folylpolyglu_synth"/>
    <property type="match status" value="1"/>
</dbReference>
<dbReference type="GO" id="GO:0004326">
    <property type="term" value="F:tetrahydrofolylpolyglutamate synthase activity"/>
    <property type="evidence" value="ECO:0007669"/>
    <property type="project" value="UniProtKB-EC"/>
</dbReference>
<evidence type="ECO:0000256" key="5">
    <source>
        <dbReference type="ARBA" id="ARBA00022723"/>
    </source>
</evidence>
<evidence type="ECO:0000256" key="8">
    <source>
        <dbReference type="ARBA" id="ARBA00022842"/>
    </source>
</evidence>
<feature type="domain" description="Mur ligase central" evidence="13">
    <location>
        <begin position="44"/>
        <end position="270"/>
    </location>
</feature>
<dbReference type="STRING" id="1120918.SAMN05216249_107129"/>
<name>A0A1I0XSM4_9FIRM</name>
<evidence type="ECO:0000256" key="7">
    <source>
        <dbReference type="ARBA" id="ARBA00022840"/>
    </source>
</evidence>
<dbReference type="SUPFAM" id="SSF53623">
    <property type="entry name" value="MurD-like peptide ligases, catalytic domain"/>
    <property type="match status" value="1"/>
</dbReference>
<feature type="domain" description="Mur ligase C-terminal" evidence="12">
    <location>
        <begin position="297"/>
        <end position="416"/>
    </location>
</feature>
<dbReference type="EMBL" id="FOJY01000007">
    <property type="protein sequence ID" value="SFB04012.1"/>
    <property type="molecule type" value="Genomic_DNA"/>
</dbReference>
<organism evidence="14 15">
    <name type="scientific">Acetitomaculum ruminis DSM 5522</name>
    <dbReference type="NCBI Taxonomy" id="1120918"/>
    <lineage>
        <taxon>Bacteria</taxon>
        <taxon>Bacillati</taxon>
        <taxon>Bacillota</taxon>
        <taxon>Clostridia</taxon>
        <taxon>Lachnospirales</taxon>
        <taxon>Lachnospiraceae</taxon>
        <taxon>Acetitomaculum</taxon>
    </lineage>
</organism>
<evidence type="ECO:0000256" key="10">
    <source>
        <dbReference type="ARBA" id="ARBA00047493"/>
    </source>
</evidence>
<keyword evidence="15" id="KW-1185">Reference proteome</keyword>
<dbReference type="Gene3D" id="3.40.1190.10">
    <property type="entry name" value="Mur-like, catalytic domain"/>
    <property type="match status" value="1"/>
</dbReference>
<dbReference type="InterPro" id="IPR001645">
    <property type="entry name" value="Folylpolyglutamate_synth"/>
</dbReference>
<evidence type="ECO:0000259" key="13">
    <source>
        <dbReference type="Pfam" id="PF08245"/>
    </source>
</evidence>
<proteinExistence type="inferred from homology"/>
<dbReference type="InterPro" id="IPR036615">
    <property type="entry name" value="Mur_ligase_C_dom_sf"/>
</dbReference>
<dbReference type="PANTHER" id="PTHR11136:SF0">
    <property type="entry name" value="DIHYDROFOLATE SYNTHETASE-RELATED"/>
    <property type="match status" value="1"/>
</dbReference>
<keyword evidence="5" id="KW-0479">Metal-binding</keyword>
<sequence>MNFDEANEYLQNASLRGRVYGLERVKRLMKALSNPEDELKIVHVAGTNGKGSTVAFISKILEKAGYKVGVYTSPTIVTYWERIQINGEIISEDAVASLISKLADIINNEFGEEDDKPTVFEIETAMAFLYFKEQNCDIVIIETGLGGLTDATNFINNTLLSAISSISLDHMDVLGDSIAEIAKNKAGIMKKGAMAVCLQQEPQAMKVLKEKADELDIKLRVAKKCNIYDIKHGFLTQHFSYKNNKETIEDVETGLLGTYQLENASLAIEAALALKEAGFDITLSNIKEGIKDTQLVGRFTKLSEKPLFIVDGAHNADAAVKLKKTVETYLKGMNITFIIGVLADKEYKKIIDTMMDIPQKIYTITPPNPRALDAKELAEDISKVNKNVTACESIYEAIKLSMENTKEDEAILAFGSLYYLGDVVRSLKEYKGEK</sequence>
<evidence type="ECO:0000256" key="2">
    <source>
        <dbReference type="ARBA" id="ARBA00008276"/>
    </source>
</evidence>
<dbReference type="PROSITE" id="PS01011">
    <property type="entry name" value="FOLYLPOLYGLU_SYNT_1"/>
    <property type="match status" value="1"/>
</dbReference>
<evidence type="ECO:0000256" key="9">
    <source>
        <dbReference type="ARBA" id="ARBA00030592"/>
    </source>
</evidence>
<dbReference type="InterPro" id="IPR036565">
    <property type="entry name" value="Mur-like_cat_sf"/>
</dbReference>
<dbReference type="SUPFAM" id="SSF53244">
    <property type="entry name" value="MurD-like peptide ligases, peptide-binding domain"/>
    <property type="match status" value="1"/>
</dbReference>
<dbReference type="GO" id="GO:0005524">
    <property type="term" value="F:ATP binding"/>
    <property type="evidence" value="ECO:0007669"/>
    <property type="project" value="UniProtKB-KW"/>
</dbReference>
<evidence type="ECO:0000256" key="6">
    <source>
        <dbReference type="ARBA" id="ARBA00022741"/>
    </source>
</evidence>
<comment type="similarity">
    <text evidence="2 11">Belongs to the folylpolyglutamate synthase family.</text>
</comment>
<dbReference type="Proteomes" id="UP000198838">
    <property type="component" value="Unassembled WGS sequence"/>
</dbReference>
<dbReference type="GO" id="GO:0046872">
    <property type="term" value="F:metal ion binding"/>
    <property type="evidence" value="ECO:0007669"/>
    <property type="project" value="UniProtKB-KW"/>
</dbReference>
<dbReference type="PANTHER" id="PTHR11136">
    <property type="entry name" value="FOLYLPOLYGLUTAMATE SYNTHASE-RELATED"/>
    <property type="match status" value="1"/>
</dbReference>
<keyword evidence="4 11" id="KW-0436">Ligase</keyword>
<dbReference type="Pfam" id="PF02875">
    <property type="entry name" value="Mur_ligase_C"/>
    <property type="match status" value="1"/>
</dbReference>
<gene>
    <name evidence="14" type="ORF">SAMN05216249_107129</name>
</gene>
<dbReference type="NCBIfam" id="TIGR01499">
    <property type="entry name" value="folC"/>
    <property type="match status" value="1"/>
</dbReference>
<dbReference type="OrthoDB" id="9809356at2"/>
<evidence type="ECO:0000313" key="15">
    <source>
        <dbReference type="Proteomes" id="UP000198838"/>
    </source>
</evidence>
<dbReference type="AlphaFoldDB" id="A0A1I0XSM4"/>
<dbReference type="Gene3D" id="3.90.190.20">
    <property type="entry name" value="Mur ligase, C-terminal domain"/>
    <property type="match status" value="1"/>
</dbReference>
<comment type="catalytic activity">
    <reaction evidence="10">
        <text>(6S)-5,6,7,8-tetrahydrofolyl-(gamma-L-Glu)(n) + L-glutamate + ATP = (6S)-5,6,7,8-tetrahydrofolyl-(gamma-L-Glu)(n+1) + ADP + phosphate + H(+)</text>
        <dbReference type="Rhea" id="RHEA:10580"/>
        <dbReference type="Rhea" id="RHEA-COMP:14738"/>
        <dbReference type="Rhea" id="RHEA-COMP:14740"/>
        <dbReference type="ChEBI" id="CHEBI:15378"/>
        <dbReference type="ChEBI" id="CHEBI:29985"/>
        <dbReference type="ChEBI" id="CHEBI:30616"/>
        <dbReference type="ChEBI" id="CHEBI:43474"/>
        <dbReference type="ChEBI" id="CHEBI:141005"/>
        <dbReference type="ChEBI" id="CHEBI:456216"/>
        <dbReference type="EC" id="6.3.2.17"/>
    </reaction>
</comment>
<keyword evidence="7 11" id="KW-0067">ATP-binding</keyword>
<accession>A0A1I0XSM4</accession>
<evidence type="ECO:0000256" key="11">
    <source>
        <dbReference type="PIRNR" id="PIRNR001563"/>
    </source>
</evidence>
<evidence type="ECO:0000256" key="3">
    <source>
        <dbReference type="ARBA" id="ARBA00013025"/>
    </source>
</evidence>
<dbReference type="InterPro" id="IPR018109">
    <property type="entry name" value="Folylpolyglutamate_synth_CS"/>
</dbReference>
<dbReference type="InterPro" id="IPR004101">
    <property type="entry name" value="Mur_ligase_C"/>
</dbReference>
<dbReference type="RefSeq" id="WP_092871863.1">
    <property type="nucleotide sequence ID" value="NZ_FOJY01000007.1"/>
</dbReference>
<dbReference type="FunFam" id="3.40.1190.10:FF:000011">
    <property type="entry name" value="Folylpolyglutamate synthase/dihydrofolate synthase"/>
    <property type="match status" value="1"/>
</dbReference>
<protein>
    <recommendedName>
        <fullName evidence="3">tetrahydrofolate synthase</fullName>
        <ecNumber evidence="3">6.3.2.17</ecNumber>
    </recommendedName>
    <alternativeName>
        <fullName evidence="9">Tetrahydrofolylpolyglutamate synthase</fullName>
    </alternativeName>
</protein>
<evidence type="ECO:0000256" key="1">
    <source>
        <dbReference type="ARBA" id="ARBA00001946"/>
    </source>
</evidence>
<dbReference type="InterPro" id="IPR013221">
    <property type="entry name" value="Mur_ligase_cen"/>
</dbReference>